<evidence type="ECO:0000313" key="2">
    <source>
        <dbReference type="RefSeq" id="XP_034242653.1"/>
    </source>
</evidence>
<dbReference type="InterPro" id="IPR044884">
    <property type="entry name" value="Ribosomal_mL55_sf"/>
</dbReference>
<dbReference type="InterPro" id="IPR018615">
    <property type="entry name" value="Ribosomal_mL55"/>
</dbReference>
<dbReference type="Proteomes" id="UP000515158">
    <property type="component" value="Unplaced"/>
</dbReference>
<dbReference type="OrthoDB" id="9986315at2759"/>
<accession>A0A6P8YRK4</accession>
<dbReference type="KEGG" id="tpal:117646080"/>
<dbReference type="AlphaFoldDB" id="A0A6P8YRK4"/>
<reference evidence="2" key="1">
    <citation type="submission" date="2025-08" db="UniProtKB">
        <authorList>
            <consortium name="RefSeq"/>
        </authorList>
    </citation>
    <scope>IDENTIFICATION</scope>
    <source>
        <tissue evidence="2">Total insect</tissue>
    </source>
</reference>
<dbReference type="Gene3D" id="6.20.130.20">
    <property type="entry name" value="Mitochondrial ribosomal protein L55"/>
    <property type="match status" value="1"/>
</dbReference>
<proteinExistence type="predicted"/>
<dbReference type="FunCoup" id="A0A6P8YRK4">
    <property type="interactions" value="928"/>
</dbReference>
<dbReference type="CTD" id="128308"/>
<dbReference type="PANTHER" id="PTHR34095">
    <property type="entry name" value="39S RIBOSOMAL PROTEIN L55, MITOCHONDRIAL"/>
    <property type="match status" value="1"/>
</dbReference>
<organism evidence="2">
    <name type="scientific">Thrips palmi</name>
    <name type="common">Melon thrips</name>
    <dbReference type="NCBI Taxonomy" id="161013"/>
    <lineage>
        <taxon>Eukaryota</taxon>
        <taxon>Metazoa</taxon>
        <taxon>Ecdysozoa</taxon>
        <taxon>Arthropoda</taxon>
        <taxon>Hexapoda</taxon>
        <taxon>Insecta</taxon>
        <taxon>Pterygota</taxon>
        <taxon>Neoptera</taxon>
        <taxon>Paraneoptera</taxon>
        <taxon>Thysanoptera</taxon>
        <taxon>Terebrantia</taxon>
        <taxon>Thripoidea</taxon>
        <taxon>Thripidae</taxon>
        <taxon>Thrips</taxon>
    </lineage>
</organism>
<dbReference type="InParanoid" id="A0A6P8YRK4"/>
<dbReference type="RefSeq" id="XP_034242653.1">
    <property type="nucleotide sequence ID" value="XM_034386762.1"/>
</dbReference>
<evidence type="ECO:0000313" key="1">
    <source>
        <dbReference type="Proteomes" id="UP000515158"/>
    </source>
</evidence>
<dbReference type="Pfam" id="PF09776">
    <property type="entry name" value="Mitoc_L55"/>
    <property type="match status" value="1"/>
</dbReference>
<dbReference type="GO" id="GO:0005762">
    <property type="term" value="C:mitochondrial large ribosomal subunit"/>
    <property type="evidence" value="ECO:0007669"/>
    <property type="project" value="InterPro"/>
</dbReference>
<dbReference type="GO" id="GO:0003735">
    <property type="term" value="F:structural constituent of ribosome"/>
    <property type="evidence" value="ECO:0007669"/>
    <property type="project" value="InterPro"/>
</dbReference>
<keyword evidence="2" id="KW-0689">Ribosomal protein</keyword>
<name>A0A6P8YRK4_THRPL</name>
<keyword evidence="2" id="KW-0687">Ribonucleoprotein</keyword>
<protein>
    <submittedName>
        <fullName evidence="2">39S ribosomal protein L55, mitochondrial</fullName>
    </submittedName>
</protein>
<keyword evidence="1" id="KW-1185">Reference proteome</keyword>
<sequence>MISSNLLIRMRAGHQWAAAKCILSSPLSSLNKLCARGLSNNLALVTKIHRESFLRTYPTLVVQADGSSFYIRYQEPRSIIQLPLDVSTLTPEELKIRLAKRNPKKKVVYAKEEEDTYQASKYIRLVKKAKKAAVKN</sequence>
<dbReference type="GeneID" id="117646080"/>
<gene>
    <name evidence="2" type="primary">LOC117646080</name>
</gene>
<dbReference type="GO" id="GO:0006412">
    <property type="term" value="P:translation"/>
    <property type="evidence" value="ECO:0007669"/>
    <property type="project" value="TreeGrafter"/>
</dbReference>
<dbReference type="PANTHER" id="PTHR34095:SF1">
    <property type="entry name" value="LARGE RIBOSOMAL SUBUNIT PROTEIN ML55"/>
    <property type="match status" value="1"/>
</dbReference>